<dbReference type="RefSeq" id="WP_345206592.1">
    <property type="nucleotide sequence ID" value="NZ_BAABHX010000006.1"/>
</dbReference>
<dbReference type="EMBL" id="BAABHX010000006">
    <property type="protein sequence ID" value="GAA5097707.1"/>
    <property type="molecule type" value="Genomic_DNA"/>
</dbReference>
<evidence type="ECO:0000313" key="2">
    <source>
        <dbReference type="Proteomes" id="UP001500353"/>
    </source>
</evidence>
<sequence length="294" mass="34831">MIAVNDTLYKYSKMRSATKSWSDDGDTYQKLYKNKNYITHADKEGKYEIKAKLTDTLYFYSIKYFTQKYKVADIIKKKIKVQLEPEHCVPYVPCEQKQPSNLYIFVGEKISKRYEEDPYYCRVVTLDGGAMKYKYKIIDEVYGHYPSDTIEFKSYSHLGRPMIEYYDKVLLFVGEYCGKLYQEKYQFFDVYKTKDGRWASPGDPYKFDNYTDYKKDASINIQPIEFDPFVRINTKIPDDEEYPERLQTYEAPCYRFIGNIAVPLMGTYIEDLIKVKMNGALKDKNIDTSKIKIK</sequence>
<proteinExistence type="predicted"/>
<evidence type="ECO:0000313" key="1">
    <source>
        <dbReference type="EMBL" id="GAA5097707.1"/>
    </source>
</evidence>
<organism evidence="1 2">
    <name type="scientific">Chryseobacterium ginsengisoli</name>
    <dbReference type="NCBI Taxonomy" id="363853"/>
    <lineage>
        <taxon>Bacteria</taxon>
        <taxon>Pseudomonadati</taxon>
        <taxon>Bacteroidota</taxon>
        <taxon>Flavobacteriia</taxon>
        <taxon>Flavobacteriales</taxon>
        <taxon>Weeksellaceae</taxon>
        <taxon>Chryseobacterium group</taxon>
        <taxon>Chryseobacterium</taxon>
    </lineage>
</organism>
<comment type="caution">
    <text evidence="1">The sequence shown here is derived from an EMBL/GenBank/DDBJ whole genome shotgun (WGS) entry which is preliminary data.</text>
</comment>
<name>A0ABP9MK46_9FLAO</name>
<gene>
    <name evidence="1" type="ORF">GCM10023210_33010</name>
</gene>
<keyword evidence="2" id="KW-1185">Reference proteome</keyword>
<protein>
    <submittedName>
        <fullName evidence="1">Uncharacterized protein</fullName>
    </submittedName>
</protein>
<reference evidence="2" key="1">
    <citation type="journal article" date="2019" name="Int. J. Syst. Evol. Microbiol.">
        <title>The Global Catalogue of Microorganisms (GCM) 10K type strain sequencing project: providing services to taxonomists for standard genome sequencing and annotation.</title>
        <authorList>
            <consortium name="The Broad Institute Genomics Platform"/>
            <consortium name="The Broad Institute Genome Sequencing Center for Infectious Disease"/>
            <person name="Wu L."/>
            <person name="Ma J."/>
        </authorList>
    </citation>
    <scope>NUCLEOTIDE SEQUENCE [LARGE SCALE GENOMIC DNA]</scope>
    <source>
        <strain evidence="2">JCM 18019</strain>
    </source>
</reference>
<dbReference type="Proteomes" id="UP001500353">
    <property type="component" value="Unassembled WGS sequence"/>
</dbReference>
<accession>A0ABP9MK46</accession>